<proteinExistence type="predicted"/>
<organism evidence="1 2">
    <name type="scientific">Colocasia esculenta</name>
    <name type="common">Wild taro</name>
    <name type="synonym">Arum esculentum</name>
    <dbReference type="NCBI Taxonomy" id="4460"/>
    <lineage>
        <taxon>Eukaryota</taxon>
        <taxon>Viridiplantae</taxon>
        <taxon>Streptophyta</taxon>
        <taxon>Embryophyta</taxon>
        <taxon>Tracheophyta</taxon>
        <taxon>Spermatophyta</taxon>
        <taxon>Magnoliopsida</taxon>
        <taxon>Liliopsida</taxon>
        <taxon>Araceae</taxon>
        <taxon>Aroideae</taxon>
        <taxon>Colocasieae</taxon>
        <taxon>Colocasia</taxon>
    </lineage>
</organism>
<accession>A0A843VMK0</accession>
<evidence type="ECO:0000313" key="2">
    <source>
        <dbReference type="Proteomes" id="UP000652761"/>
    </source>
</evidence>
<comment type="caution">
    <text evidence="1">The sequence shown here is derived from an EMBL/GenBank/DDBJ whole genome shotgun (WGS) entry which is preliminary data.</text>
</comment>
<protein>
    <submittedName>
        <fullName evidence="1">Uncharacterized protein</fullName>
    </submittedName>
</protein>
<dbReference type="Proteomes" id="UP000652761">
    <property type="component" value="Unassembled WGS sequence"/>
</dbReference>
<reference evidence="1" key="1">
    <citation type="submission" date="2017-07" db="EMBL/GenBank/DDBJ databases">
        <title>Taro Niue Genome Assembly and Annotation.</title>
        <authorList>
            <person name="Atibalentja N."/>
            <person name="Keating K."/>
            <person name="Fields C.J."/>
        </authorList>
    </citation>
    <scope>NUCLEOTIDE SEQUENCE</scope>
    <source>
        <strain evidence="1">Niue_2</strain>
        <tissue evidence="1">Leaf</tissue>
    </source>
</reference>
<keyword evidence="2" id="KW-1185">Reference proteome</keyword>
<sequence>MDGAACQGRRCLSGLSSPEFTLPGPLSLLRLFLSTRRRGNCPNSKPSSLLRLHQPMQIALLGVDESGNNDLLSQRFLK</sequence>
<dbReference type="EMBL" id="NMUH01001717">
    <property type="protein sequence ID" value="MQL94800.1"/>
    <property type="molecule type" value="Genomic_DNA"/>
</dbReference>
<gene>
    <name evidence="1" type="ORF">Taro_027460</name>
</gene>
<dbReference type="AlphaFoldDB" id="A0A843VMK0"/>
<evidence type="ECO:0000313" key="1">
    <source>
        <dbReference type="EMBL" id="MQL94800.1"/>
    </source>
</evidence>
<name>A0A843VMK0_COLES</name>